<dbReference type="AlphaFoldDB" id="A0A0H2R304"/>
<keyword evidence="2" id="KW-1185">Reference proteome</keyword>
<evidence type="ECO:0000313" key="2">
    <source>
        <dbReference type="Proteomes" id="UP000053477"/>
    </source>
</evidence>
<gene>
    <name evidence="1" type="ORF">SCHPADRAFT_910519</name>
</gene>
<evidence type="ECO:0000313" key="1">
    <source>
        <dbReference type="EMBL" id="KLO06150.1"/>
    </source>
</evidence>
<sequence length="74" mass="8594">MSKDFLMTLPTCFWNSKTLKEVRLCDETALPLHLSELSDLRPPPSSLQYVSLFSWKCEQRIRVVHAEGRSRRTG</sequence>
<protein>
    <submittedName>
        <fullName evidence="1">Uncharacterized protein</fullName>
    </submittedName>
</protein>
<name>A0A0H2R304_9AGAM</name>
<reference evidence="1 2" key="1">
    <citation type="submission" date="2015-04" db="EMBL/GenBank/DDBJ databases">
        <title>Complete genome sequence of Schizopora paradoxa KUC8140, a cosmopolitan wood degrader in East Asia.</title>
        <authorList>
            <consortium name="DOE Joint Genome Institute"/>
            <person name="Min B."/>
            <person name="Park H."/>
            <person name="Jang Y."/>
            <person name="Kim J.-J."/>
            <person name="Kim K.H."/>
            <person name="Pangilinan J."/>
            <person name="Lipzen A."/>
            <person name="Riley R."/>
            <person name="Grigoriev I.V."/>
            <person name="Spatafora J.W."/>
            <person name="Choi I.-G."/>
        </authorList>
    </citation>
    <scope>NUCLEOTIDE SEQUENCE [LARGE SCALE GENOMIC DNA]</scope>
    <source>
        <strain evidence="1 2">KUC8140</strain>
    </source>
</reference>
<dbReference type="InParanoid" id="A0A0H2R304"/>
<dbReference type="EMBL" id="KQ086232">
    <property type="protein sequence ID" value="KLO06150.1"/>
    <property type="molecule type" value="Genomic_DNA"/>
</dbReference>
<dbReference type="Proteomes" id="UP000053477">
    <property type="component" value="Unassembled WGS sequence"/>
</dbReference>
<organism evidence="1 2">
    <name type="scientific">Schizopora paradoxa</name>
    <dbReference type="NCBI Taxonomy" id="27342"/>
    <lineage>
        <taxon>Eukaryota</taxon>
        <taxon>Fungi</taxon>
        <taxon>Dikarya</taxon>
        <taxon>Basidiomycota</taxon>
        <taxon>Agaricomycotina</taxon>
        <taxon>Agaricomycetes</taxon>
        <taxon>Hymenochaetales</taxon>
        <taxon>Schizoporaceae</taxon>
        <taxon>Schizopora</taxon>
    </lineage>
</organism>
<proteinExistence type="predicted"/>
<accession>A0A0H2R304</accession>